<evidence type="ECO:0000313" key="2">
    <source>
        <dbReference type="EMBL" id="CAH0712933.1"/>
    </source>
</evidence>
<feature type="compositionally biased region" description="Basic and acidic residues" evidence="1">
    <location>
        <begin position="68"/>
        <end position="90"/>
    </location>
</feature>
<accession>A0A8S4I0M5</accession>
<reference evidence="2" key="1">
    <citation type="submission" date="2021-12" db="EMBL/GenBank/DDBJ databases">
        <authorList>
            <person name="Martin H S."/>
        </authorList>
    </citation>
    <scope>NUCLEOTIDE SEQUENCE</scope>
</reference>
<dbReference type="OrthoDB" id="7443721at2759"/>
<organism evidence="2 3">
    <name type="scientific">Brenthis ino</name>
    <name type="common">lesser marbled fritillary</name>
    <dbReference type="NCBI Taxonomy" id="405034"/>
    <lineage>
        <taxon>Eukaryota</taxon>
        <taxon>Metazoa</taxon>
        <taxon>Ecdysozoa</taxon>
        <taxon>Arthropoda</taxon>
        <taxon>Hexapoda</taxon>
        <taxon>Insecta</taxon>
        <taxon>Pterygota</taxon>
        <taxon>Neoptera</taxon>
        <taxon>Endopterygota</taxon>
        <taxon>Lepidoptera</taxon>
        <taxon>Glossata</taxon>
        <taxon>Ditrysia</taxon>
        <taxon>Papilionoidea</taxon>
        <taxon>Nymphalidae</taxon>
        <taxon>Heliconiinae</taxon>
        <taxon>Argynnini</taxon>
        <taxon>Brenthis</taxon>
    </lineage>
</organism>
<keyword evidence="3" id="KW-1185">Reference proteome</keyword>
<dbReference type="EMBL" id="OV170221">
    <property type="protein sequence ID" value="CAH0712933.1"/>
    <property type="molecule type" value="Genomic_DNA"/>
</dbReference>
<proteinExistence type="predicted"/>
<evidence type="ECO:0000256" key="1">
    <source>
        <dbReference type="SAM" id="MobiDB-lite"/>
    </source>
</evidence>
<feature type="non-terminal residue" evidence="2">
    <location>
        <position position="105"/>
    </location>
</feature>
<protein>
    <submittedName>
        <fullName evidence="2">Uncharacterized protein</fullName>
    </submittedName>
</protein>
<name>A0A8S4I0M5_9NEOP</name>
<feature type="region of interest" description="Disordered" evidence="1">
    <location>
        <begin position="68"/>
        <end position="105"/>
    </location>
</feature>
<gene>
    <name evidence="2" type="ORF">BINO364_LOCUS146</name>
</gene>
<dbReference type="Proteomes" id="UP000838878">
    <property type="component" value="Chromosome 1"/>
</dbReference>
<evidence type="ECO:0000313" key="3">
    <source>
        <dbReference type="Proteomes" id="UP000838878"/>
    </source>
</evidence>
<dbReference type="AlphaFoldDB" id="A0A8S4I0M5"/>
<sequence length="105" mass="12126">MEIRIENRITLIRSVFILFSQRAIVRYKNAIQPVFTNIQREVFNPLSPQQMKELLLIREVSKELQMKKDEDLKKAEQQAAEAEAKAKEIAAQEAEEPTESTPVEA</sequence>